<evidence type="ECO:0000256" key="1">
    <source>
        <dbReference type="ARBA" id="ARBA00004300"/>
    </source>
</evidence>
<feature type="domain" description="Protein kinase" evidence="14">
    <location>
        <begin position="189"/>
        <end position="445"/>
    </location>
</feature>
<feature type="compositionally biased region" description="Basic and acidic residues" evidence="13">
    <location>
        <begin position="665"/>
        <end position="683"/>
    </location>
</feature>
<dbReference type="InterPro" id="IPR027417">
    <property type="entry name" value="P-loop_NTPase"/>
</dbReference>
<comment type="subcellular location">
    <subcellularLocation>
        <location evidence="1">Cytoplasm</location>
        <location evidence="1">Cytoskeleton</location>
        <location evidence="1">Microtubule organizing center</location>
        <location evidence="1">Centrosome</location>
    </subcellularLocation>
    <subcellularLocation>
        <location evidence="2">Cytoplasm</location>
        <location evidence="2">Cytoskeleton</location>
        <location evidence="2">Spindle pole</location>
    </subcellularLocation>
</comment>
<dbReference type="AlphaFoldDB" id="A0A2W2FDU2"/>
<dbReference type="Pfam" id="PF08378">
    <property type="entry name" value="NERD"/>
    <property type="match status" value="1"/>
</dbReference>
<dbReference type="PROSITE" id="PS50011">
    <property type="entry name" value="PROTEIN_KINASE_DOM"/>
    <property type="match status" value="2"/>
</dbReference>
<dbReference type="SUPFAM" id="SSF52540">
    <property type="entry name" value="P-loop containing nucleoside triphosphate hydrolases"/>
    <property type="match status" value="1"/>
</dbReference>
<keyword evidence="11" id="KW-0206">Cytoskeleton</keyword>
<evidence type="ECO:0000256" key="10">
    <source>
        <dbReference type="ARBA" id="ARBA00022840"/>
    </source>
</evidence>
<evidence type="ECO:0000256" key="7">
    <source>
        <dbReference type="ARBA" id="ARBA00022679"/>
    </source>
</evidence>
<dbReference type="OrthoDB" id="3404503at2"/>
<dbReference type="PANTHER" id="PTHR43289">
    <property type="entry name" value="MITOGEN-ACTIVATED PROTEIN KINASE KINASE KINASE 20-RELATED"/>
    <property type="match status" value="1"/>
</dbReference>
<dbReference type="GO" id="GO:0005524">
    <property type="term" value="F:ATP binding"/>
    <property type="evidence" value="ECO:0007669"/>
    <property type="project" value="UniProtKB-UniRule"/>
</dbReference>
<feature type="domain" description="NERD" evidence="15">
    <location>
        <begin position="10"/>
        <end position="119"/>
    </location>
</feature>
<evidence type="ECO:0000259" key="15">
    <source>
        <dbReference type="PROSITE" id="PS50965"/>
    </source>
</evidence>
<dbReference type="InterPro" id="IPR001245">
    <property type="entry name" value="Ser-Thr/Tyr_kinase_cat_dom"/>
</dbReference>
<dbReference type="GO" id="GO:0000922">
    <property type="term" value="C:spindle pole"/>
    <property type="evidence" value="ECO:0007669"/>
    <property type="project" value="UniProtKB-SubCell"/>
</dbReference>
<dbReference type="RefSeq" id="WP_146615548.1">
    <property type="nucleotide sequence ID" value="NZ_POUD01000033.1"/>
</dbReference>
<keyword evidence="7" id="KW-0808">Transferase</keyword>
<keyword evidence="10 12" id="KW-0067">ATP-binding</keyword>
<dbReference type="GO" id="GO:0005813">
    <property type="term" value="C:centrosome"/>
    <property type="evidence" value="ECO:0007669"/>
    <property type="project" value="UniProtKB-SubCell"/>
</dbReference>
<dbReference type="PROSITE" id="PS00107">
    <property type="entry name" value="PROTEIN_KINASE_ATP"/>
    <property type="match status" value="1"/>
</dbReference>
<evidence type="ECO:0000259" key="14">
    <source>
        <dbReference type="PROSITE" id="PS50011"/>
    </source>
</evidence>
<protein>
    <recommendedName>
        <fullName evidence="5">non-specific serine/threonine protein kinase</fullName>
        <ecNumber evidence="5">2.7.11.1</ecNumber>
    </recommendedName>
</protein>
<evidence type="ECO:0000256" key="3">
    <source>
        <dbReference type="ARBA" id="ARBA00008171"/>
    </source>
</evidence>
<keyword evidence="11" id="KW-0963">Cytoplasm</keyword>
<keyword evidence="9" id="KW-0418">Kinase</keyword>
<sequence>MAELTVMGEYQGPGERKTAESLARDLPGSWHVIAGRKLSGPRRDDLDLVVVGGHAIFVLDEKAWGPRIELGDQFWRVKGEERRNPLDRANHLARVLAGQLRSRVPGYGSKVRGRPVIAGIVLSHDAVELVVGPTYADGDAVVKLAVAASWLRDQDDACGTGLQAVRDETIAFLLGLPGREPKPERIGPYQVMGEIEPIETARCFHAKDGDRTVILRCYPMHGWGPDASPQGITERERLALDRLEERDRAWQIHPSFEYEARQWIVVPVVPARGKSLATSLRIGDPVREDGRLQQQVAIDVVTDALRGLSEVHEAGLVHRGLYPRRIFLGRGLRVKFSDFYLARVEGERTIAPQMSADADPGVPYRAPECRASIANATPASDVYSLALALSGWVLGDLAAEPQVEAVRGAIARTPVVGPVLADCLADDPRERPDAATAVTRIGQIVEAMNEERVAVGETGAAEEFRVGGVVADRYQIKESLGQGGFAHTWRAWDTSAEADRVIKQFHDDAAASHAQQEYKAADRIRHDHCARVYDISRDKPGYLVLEYIPGDNLRDFAAAGSPNPERYRTIALDVLSALAHLHDRNLVHRDVTPTNVIITPEGRAKLIDFGVAGRPRATTVVGTPPFMAPELRAAQGATVQSDIYGFAVTMIHTMLGRPAYAGDPARGDDDRERLLPPTDDERQAWGPLGEAMLNVLFTAAHADPAMRPASAEELAAELRLLDEIVAPQGERLVNPVVDNLRGLYRASSVGNSGNRGLDDEFAHRTYVPTLLDTELLPAIARGELRLVLLTGNPGDGKTSFLVKTSERLHQDGAQVISENAAGWRMSLNGHTFVAVYDASESHDGRSSDDLMREALDPAPGEDPQRRTVLLAINDGRLLQFFTDYEDLYEDDAREVLGQMSGKPASDETIALVDLKRRTLARRPGDAPSLAGRILDSFTAPEQWKQCESCLSRDICPMVRNAAELRGRAREAVEELVATSHLRRQRRATFRDVRSALAWLITGDRSCDSVHQARERGMDLRRAGDALSEDLAFDPCSADYLVREWAELDPANTAAPDVERAARVDRSVVADPTAFGDRDRERVQRRLFFGLWNSAGLGRKTVRVYRHLGEFEEALLGSGKRLEEIRGRVLLGLSRLLGAPGYQGGDLAVADQGAGGTWAVLKEIPATEFSLERVEHPSQYVEWRPDALRLDHVSRHSLTLTLDTFELVIRAADGELIGDSAADSVRQEVETFAAALRRSPANAVSVVNPAGTARRAMIVDRRIVLERA</sequence>
<dbReference type="PROSITE" id="PS00109">
    <property type="entry name" value="PROTEIN_KINASE_TYR"/>
    <property type="match status" value="1"/>
</dbReference>
<dbReference type="CDD" id="cd14014">
    <property type="entry name" value="STKc_PknB_like"/>
    <property type="match status" value="1"/>
</dbReference>
<comment type="similarity">
    <text evidence="4">Belongs to the protein kinase superfamily. NEK Ser/Thr protein kinase family. NIMA subfamily.</text>
</comment>
<dbReference type="InterPro" id="IPR008266">
    <property type="entry name" value="Tyr_kinase_AS"/>
</dbReference>
<dbReference type="Gene3D" id="3.30.200.20">
    <property type="entry name" value="Phosphorylase Kinase, domain 1"/>
    <property type="match status" value="1"/>
</dbReference>
<evidence type="ECO:0000256" key="13">
    <source>
        <dbReference type="SAM" id="MobiDB-lite"/>
    </source>
</evidence>
<dbReference type="InterPro" id="IPR017441">
    <property type="entry name" value="Protein_kinase_ATP_BS"/>
</dbReference>
<feature type="region of interest" description="Disordered" evidence="13">
    <location>
        <begin position="661"/>
        <end position="683"/>
    </location>
</feature>
<keyword evidence="6" id="KW-0723">Serine/threonine-protein kinase</keyword>
<proteinExistence type="inferred from homology"/>
<accession>A0A2W2FDU2</accession>
<name>A0A2W2FDU2_9ACTN</name>
<keyword evidence="17" id="KW-1185">Reference proteome</keyword>
<dbReference type="PROSITE" id="PS50965">
    <property type="entry name" value="NERD"/>
    <property type="match status" value="1"/>
</dbReference>
<reference evidence="16 17" key="1">
    <citation type="submission" date="2018-01" db="EMBL/GenBank/DDBJ databases">
        <title>Draft genome sequence of Nonomuraea sp. KC333.</title>
        <authorList>
            <person name="Sahin N."/>
            <person name="Saygin H."/>
            <person name="Ay H."/>
        </authorList>
    </citation>
    <scope>NUCLEOTIDE SEQUENCE [LARGE SCALE GENOMIC DNA]</scope>
    <source>
        <strain evidence="16 17">KC333</strain>
    </source>
</reference>
<evidence type="ECO:0000256" key="8">
    <source>
        <dbReference type="ARBA" id="ARBA00022741"/>
    </source>
</evidence>
<dbReference type="InterPro" id="IPR000719">
    <property type="entry name" value="Prot_kinase_dom"/>
</dbReference>
<evidence type="ECO:0000313" key="16">
    <source>
        <dbReference type="EMBL" id="PZG19837.1"/>
    </source>
</evidence>
<dbReference type="InterPro" id="IPR011009">
    <property type="entry name" value="Kinase-like_dom_sf"/>
</dbReference>
<gene>
    <name evidence="16" type="ORF">C1J01_11025</name>
</gene>
<evidence type="ECO:0000313" key="17">
    <source>
        <dbReference type="Proteomes" id="UP000249304"/>
    </source>
</evidence>
<feature type="compositionally biased region" description="Basic and acidic residues" evidence="13">
    <location>
        <begin position="841"/>
        <end position="855"/>
    </location>
</feature>
<evidence type="ECO:0000256" key="2">
    <source>
        <dbReference type="ARBA" id="ARBA00004647"/>
    </source>
</evidence>
<evidence type="ECO:0000256" key="6">
    <source>
        <dbReference type="ARBA" id="ARBA00022527"/>
    </source>
</evidence>
<comment type="similarity">
    <text evidence="3">Belongs to the protein kinase superfamily. TKL Ser/Thr protein kinase family. ROCO subfamily.</text>
</comment>
<dbReference type="Gene3D" id="1.10.510.10">
    <property type="entry name" value="Transferase(Phosphotransferase) domain 1"/>
    <property type="match status" value="2"/>
</dbReference>
<dbReference type="Pfam" id="PF07714">
    <property type="entry name" value="PK_Tyr_Ser-Thr"/>
    <property type="match status" value="1"/>
</dbReference>
<dbReference type="InterPro" id="IPR011528">
    <property type="entry name" value="NERD"/>
</dbReference>
<keyword evidence="8 12" id="KW-0547">Nucleotide-binding</keyword>
<evidence type="ECO:0000256" key="4">
    <source>
        <dbReference type="ARBA" id="ARBA00010886"/>
    </source>
</evidence>
<evidence type="ECO:0000256" key="12">
    <source>
        <dbReference type="PROSITE-ProRule" id="PRU10141"/>
    </source>
</evidence>
<dbReference type="EMBL" id="POUD01000033">
    <property type="protein sequence ID" value="PZG19837.1"/>
    <property type="molecule type" value="Genomic_DNA"/>
</dbReference>
<feature type="domain" description="Protein kinase" evidence="14">
    <location>
        <begin position="474"/>
        <end position="720"/>
    </location>
</feature>
<dbReference type="PANTHER" id="PTHR43289:SF6">
    <property type="entry name" value="SERINE_THREONINE-PROTEIN KINASE NEKL-3"/>
    <property type="match status" value="1"/>
</dbReference>
<organism evidence="16 17">
    <name type="scientific">Nonomuraea aridisoli</name>
    <dbReference type="NCBI Taxonomy" id="2070368"/>
    <lineage>
        <taxon>Bacteria</taxon>
        <taxon>Bacillati</taxon>
        <taxon>Actinomycetota</taxon>
        <taxon>Actinomycetes</taxon>
        <taxon>Streptosporangiales</taxon>
        <taxon>Streptosporangiaceae</taxon>
        <taxon>Nonomuraea</taxon>
    </lineage>
</organism>
<evidence type="ECO:0000256" key="5">
    <source>
        <dbReference type="ARBA" id="ARBA00012513"/>
    </source>
</evidence>
<dbReference type="Proteomes" id="UP000249304">
    <property type="component" value="Unassembled WGS sequence"/>
</dbReference>
<dbReference type="Pfam" id="PF00069">
    <property type="entry name" value="Pkinase"/>
    <property type="match status" value="1"/>
</dbReference>
<dbReference type="GO" id="GO:0004674">
    <property type="term" value="F:protein serine/threonine kinase activity"/>
    <property type="evidence" value="ECO:0007669"/>
    <property type="project" value="UniProtKB-KW"/>
</dbReference>
<feature type="region of interest" description="Disordered" evidence="13">
    <location>
        <begin position="841"/>
        <end position="862"/>
    </location>
</feature>
<evidence type="ECO:0000256" key="11">
    <source>
        <dbReference type="ARBA" id="ARBA00023212"/>
    </source>
</evidence>
<feature type="binding site" evidence="12">
    <location>
        <position position="503"/>
    </location>
    <ligand>
        <name>ATP</name>
        <dbReference type="ChEBI" id="CHEBI:30616"/>
    </ligand>
</feature>
<dbReference type="EC" id="2.7.11.1" evidence="5"/>
<evidence type="ECO:0000256" key="9">
    <source>
        <dbReference type="ARBA" id="ARBA00022777"/>
    </source>
</evidence>
<comment type="caution">
    <text evidence="16">The sequence shown here is derived from an EMBL/GenBank/DDBJ whole genome shotgun (WGS) entry which is preliminary data.</text>
</comment>
<dbReference type="SUPFAM" id="SSF56112">
    <property type="entry name" value="Protein kinase-like (PK-like)"/>
    <property type="match status" value="2"/>
</dbReference>